<reference evidence="1 2" key="1">
    <citation type="submission" date="2021-02" db="EMBL/GenBank/DDBJ databases">
        <title>Niveibacterium changnyeongensis HC41.</title>
        <authorList>
            <person name="Kang M."/>
        </authorList>
    </citation>
    <scope>NUCLEOTIDE SEQUENCE [LARGE SCALE GENOMIC DNA]</scope>
    <source>
        <strain evidence="1 2">HC41</strain>
    </source>
</reference>
<gene>
    <name evidence="1" type="ORF">JY500_19215</name>
</gene>
<keyword evidence="2" id="KW-1185">Reference proteome</keyword>
<dbReference type="RefSeq" id="WP_172203445.1">
    <property type="nucleotide sequence ID" value="NZ_CP071060.1"/>
</dbReference>
<dbReference type="Proteomes" id="UP000663570">
    <property type="component" value="Chromosome"/>
</dbReference>
<dbReference type="EMBL" id="CP071060">
    <property type="protein sequence ID" value="QSI76563.1"/>
    <property type="molecule type" value="Genomic_DNA"/>
</dbReference>
<sequence>MDFIYIKIPVSETLASQAHTLHEALETALAAESTGAVIGWGASLEGVPDGRPTRVAFHRIDIEAAQVDRARAVLRQALSAFGVAPGSELHFTQAGAQMLEVLGAQGWGPPQALGEA</sequence>
<evidence type="ECO:0000313" key="2">
    <source>
        <dbReference type="Proteomes" id="UP000663570"/>
    </source>
</evidence>
<proteinExistence type="predicted"/>
<name>A0ABX7M5Y9_9RHOO</name>
<organism evidence="1 2">
    <name type="scientific">Niveibacterium microcysteis</name>
    <dbReference type="NCBI Taxonomy" id="2811415"/>
    <lineage>
        <taxon>Bacteria</taxon>
        <taxon>Pseudomonadati</taxon>
        <taxon>Pseudomonadota</taxon>
        <taxon>Betaproteobacteria</taxon>
        <taxon>Rhodocyclales</taxon>
        <taxon>Rhodocyclaceae</taxon>
        <taxon>Niveibacterium</taxon>
    </lineage>
</organism>
<evidence type="ECO:0008006" key="3">
    <source>
        <dbReference type="Google" id="ProtNLM"/>
    </source>
</evidence>
<evidence type="ECO:0000313" key="1">
    <source>
        <dbReference type="EMBL" id="QSI76563.1"/>
    </source>
</evidence>
<accession>A0ABX7M5Y9</accession>
<protein>
    <recommendedName>
        <fullName evidence="3">Transcriptional regulator</fullName>
    </recommendedName>
</protein>